<dbReference type="AlphaFoldDB" id="A0A3N4I5M5"/>
<proteinExistence type="predicted"/>
<sequence>MPPKRKATERSSSEPPRKALRRSPRSGVLFPCNCGQNIGQLEQLERGEPLRNPDLRTSLGPELKIIVMSEAAGFEIRGCVDACTCKDEVSAALFRDDLGREINTSHDFIIGLSTYITTSGPTEARETRPYLLKRTLLTLHSGLFHAMFTHATLESSTGIFEMTFTSADFPAFGWDGWAPLGHLTRPGRVTFFELFVRMCYGLPHAHEYTGRLDERLRHVEYWLDFEVQVYLFGRYLSCPGLMELALLQTLEIVKVLERAIFSQVGGLVYEQNLGRYVELFEKVYESSGDGVVTKDGLRWVYGLVYGVLWRSEVVRRRYGGVFSRLAERWEEFYWHAGWGGLMAAEESRGNLVADWRGGSLLFRQKLLEDIQRRYIDVLEREAEAEAAAGV</sequence>
<protein>
    <recommendedName>
        <fullName evidence="4">BTB domain-containing protein</fullName>
    </recommendedName>
</protein>
<evidence type="ECO:0000256" key="1">
    <source>
        <dbReference type="SAM" id="MobiDB-lite"/>
    </source>
</evidence>
<feature type="region of interest" description="Disordered" evidence="1">
    <location>
        <begin position="1"/>
        <end position="27"/>
    </location>
</feature>
<feature type="compositionally biased region" description="Basic and acidic residues" evidence="1">
    <location>
        <begin position="1"/>
        <end position="17"/>
    </location>
</feature>
<keyword evidence="3" id="KW-1185">Reference proteome</keyword>
<evidence type="ECO:0000313" key="3">
    <source>
        <dbReference type="Proteomes" id="UP000275078"/>
    </source>
</evidence>
<dbReference type="EMBL" id="ML119693">
    <property type="protein sequence ID" value="RPA79968.1"/>
    <property type="molecule type" value="Genomic_DNA"/>
</dbReference>
<reference evidence="2 3" key="1">
    <citation type="journal article" date="2018" name="Nat. Ecol. Evol.">
        <title>Pezizomycetes genomes reveal the molecular basis of ectomycorrhizal truffle lifestyle.</title>
        <authorList>
            <person name="Murat C."/>
            <person name="Payen T."/>
            <person name="Noel B."/>
            <person name="Kuo A."/>
            <person name="Morin E."/>
            <person name="Chen J."/>
            <person name="Kohler A."/>
            <person name="Krizsan K."/>
            <person name="Balestrini R."/>
            <person name="Da Silva C."/>
            <person name="Montanini B."/>
            <person name="Hainaut M."/>
            <person name="Levati E."/>
            <person name="Barry K.W."/>
            <person name="Belfiori B."/>
            <person name="Cichocki N."/>
            <person name="Clum A."/>
            <person name="Dockter R.B."/>
            <person name="Fauchery L."/>
            <person name="Guy J."/>
            <person name="Iotti M."/>
            <person name="Le Tacon F."/>
            <person name="Lindquist E.A."/>
            <person name="Lipzen A."/>
            <person name="Malagnac F."/>
            <person name="Mello A."/>
            <person name="Molinier V."/>
            <person name="Miyauchi S."/>
            <person name="Poulain J."/>
            <person name="Riccioni C."/>
            <person name="Rubini A."/>
            <person name="Sitrit Y."/>
            <person name="Splivallo R."/>
            <person name="Traeger S."/>
            <person name="Wang M."/>
            <person name="Zifcakova L."/>
            <person name="Wipf D."/>
            <person name="Zambonelli A."/>
            <person name="Paolocci F."/>
            <person name="Nowrousian M."/>
            <person name="Ottonello S."/>
            <person name="Baldrian P."/>
            <person name="Spatafora J.W."/>
            <person name="Henrissat B."/>
            <person name="Nagy L.G."/>
            <person name="Aury J.M."/>
            <person name="Wincker P."/>
            <person name="Grigoriev I.V."/>
            <person name="Bonfante P."/>
            <person name="Martin F.M."/>
        </authorList>
    </citation>
    <scope>NUCLEOTIDE SEQUENCE [LARGE SCALE GENOMIC DNA]</scope>
    <source>
        <strain evidence="2 3">RN42</strain>
    </source>
</reference>
<gene>
    <name evidence="2" type="ORF">BJ508DRAFT_377356</name>
</gene>
<evidence type="ECO:0000313" key="2">
    <source>
        <dbReference type="EMBL" id="RPA79968.1"/>
    </source>
</evidence>
<dbReference type="Proteomes" id="UP000275078">
    <property type="component" value="Unassembled WGS sequence"/>
</dbReference>
<accession>A0A3N4I5M5</accession>
<organism evidence="2 3">
    <name type="scientific">Ascobolus immersus RN42</name>
    <dbReference type="NCBI Taxonomy" id="1160509"/>
    <lineage>
        <taxon>Eukaryota</taxon>
        <taxon>Fungi</taxon>
        <taxon>Dikarya</taxon>
        <taxon>Ascomycota</taxon>
        <taxon>Pezizomycotina</taxon>
        <taxon>Pezizomycetes</taxon>
        <taxon>Pezizales</taxon>
        <taxon>Ascobolaceae</taxon>
        <taxon>Ascobolus</taxon>
    </lineage>
</organism>
<evidence type="ECO:0008006" key="4">
    <source>
        <dbReference type="Google" id="ProtNLM"/>
    </source>
</evidence>
<name>A0A3N4I5M5_ASCIM</name>